<dbReference type="Proteomes" id="UP000789375">
    <property type="component" value="Unassembled WGS sequence"/>
</dbReference>
<reference evidence="1" key="1">
    <citation type="submission" date="2021-06" db="EMBL/GenBank/DDBJ databases">
        <authorList>
            <person name="Kallberg Y."/>
            <person name="Tangrot J."/>
            <person name="Rosling A."/>
        </authorList>
    </citation>
    <scope>NUCLEOTIDE SEQUENCE</scope>
    <source>
        <strain evidence="1">87-6 pot B 2015</strain>
    </source>
</reference>
<sequence length="50" mass="5642">LYQSKKNKDLEESEEMIIARSAIKKSATTVAVTDRNENDLTAKEAEEELT</sequence>
<proteinExistence type="predicted"/>
<dbReference type="EMBL" id="CAJVPP010010657">
    <property type="protein sequence ID" value="CAG8711256.1"/>
    <property type="molecule type" value="Genomic_DNA"/>
</dbReference>
<feature type="non-terminal residue" evidence="1">
    <location>
        <position position="1"/>
    </location>
</feature>
<comment type="caution">
    <text evidence="1">The sequence shown here is derived from an EMBL/GenBank/DDBJ whole genome shotgun (WGS) entry which is preliminary data.</text>
</comment>
<evidence type="ECO:0000313" key="2">
    <source>
        <dbReference type="Proteomes" id="UP000789375"/>
    </source>
</evidence>
<gene>
    <name evidence="1" type="ORF">FMOSSE_LOCUS14339</name>
</gene>
<organism evidence="1 2">
    <name type="scientific">Funneliformis mosseae</name>
    <name type="common">Endomycorrhizal fungus</name>
    <name type="synonym">Glomus mosseae</name>
    <dbReference type="NCBI Taxonomy" id="27381"/>
    <lineage>
        <taxon>Eukaryota</taxon>
        <taxon>Fungi</taxon>
        <taxon>Fungi incertae sedis</taxon>
        <taxon>Mucoromycota</taxon>
        <taxon>Glomeromycotina</taxon>
        <taxon>Glomeromycetes</taxon>
        <taxon>Glomerales</taxon>
        <taxon>Glomeraceae</taxon>
        <taxon>Funneliformis</taxon>
    </lineage>
</organism>
<dbReference type="AlphaFoldDB" id="A0A9N9N8Q9"/>
<accession>A0A9N9N8Q9</accession>
<evidence type="ECO:0000313" key="1">
    <source>
        <dbReference type="EMBL" id="CAG8711256.1"/>
    </source>
</evidence>
<keyword evidence="2" id="KW-1185">Reference proteome</keyword>
<name>A0A9N9N8Q9_FUNMO</name>
<protein>
    <submittedName>
        <fullName evidence="1">5608_t:CDS:1</fullName>
    </submittedName>
</protein>